<feature type="region of interest" description="Disordered" evidence="8">
    <location>
        <begin position="238"/>
        <end position="267"/>
    </location>
</feature>
<evidence type="ECO:0000256" key="6">
    <source>
        <dbReference type="ARBA" id="ARBA00022691"/>
    </source>
</evidence>
<dbReference type="EC" id="2.1.1.77" evidence="7"/>
<keyword evidence="3 7" id="KW-0963">Cytoplasm</keyword>
<reference evidence="10 11" key="1">
    <citation type="submission" date="2019-02" db="EMBL/GenBank/DDBJ databases">
        <title>Deep-cultivation of Planctomycetes and their phenomic and genomic characterization uncovers novel biology.</title>
        <authorList>
            <person name="Wiegand S."/>
            <person name="Jogler M."/>
            <person name="Boedeker C."/>
            <person name="Pinto D."/>
            <person name="Vollmers J."/>
            <person name="Rivas-Marin E."/>
            <person name="Kohn T."/>
            <person name="Peeters S.H."/>
            <person name="Heuer A."/>
            <person name="Rast P."/>
            <person name="Oberbeckmann S."/>
            <person name="Bunk B."/>
            <person name="Jeske O."/>
            <person name="Meyerdierks A."/>
            <person name="Storesund J.E."/>
            <person name="Kallscheuer N."/>
            <person name="Luecker S."/>
            <person name="Lage O.M."/>
            <person name="Pohl T."/>
            <person name="Merkel B.J."/>
            <person name="Hornburger P."/>
            <person name="Mueller R.-W."/>
            <person name="Bruemmer F."/>
            <person name="Labrenz M."/>
            <person name="Spormann A.M."/>
            <person name="Op den Camp H."/>
            <person name="Overmann J."/>
            <person name="Amann R."/>
            <person name="Jetten M.S.M."/>
            <person name="Mascher T."/>
            <person name="Medema M.H."/>
            <person name="Devos D.P."/>
            <person name="Kaster A.-K."/>
            <person name="Ovreas L."/>
            <person name="Rohde M."/>
            <person name="Galperin M.Y."/>
            <person name="Jogler C."/>
        </authorList>
    </citation>
    <scope>NUCLEOTIDE SEQUENCE [LARGE SCALE GENOMIC DNA]</scope>
    <source>
        <strain evidence="10 11">Pan189</strain>
    </source>
</reference>
<feature type="signal peptide" evidence="9">
    <location>
        <begin position="1"/>
        <end position="28"/>
    </location>
</feature>
<evidence type="ECO:0000256" key="9">
    <source>
        <dbReference type="SAM" id="SignalP"/>
    </source>
</evidence>
<evidence type="ECO:0000256" key="2">
    <source>
        <dbReference type="ARBA" id="ARBA00005369"/>
    </source>
</evidence>
<dbReference type="PANTHER" id="PTHR11579:SF0">
    <property type="entry name" value="PROTEIN-L-ISOASPARTATE(D-ASPARTATE) O-METHYLTRANSFERASE"/>
    <property type="match status" value="1"/>
</dbReference>
<keyword evidence="4 7" id="KW-0489">Methyltransferase</keyword>
<comment type="catalytic activity">
    <reaction evidence="7">
        <text>[protein]-L-isoaspartate + S-adenosyl-L-methionine = [protein]-L-isoaspartate alpha-methyl ester + S-adenosyl-L-homocysteine</text>
        <dbReference type="Rhea" id="RHEA:12705"/>
        <dbReference type="Rhea" id="RHEA-COMP:12143"/>
        <dbReference type="Rhea" id="RHEA-COMP:12144"/>
        <dbReference type="ChEBI" id="CHEBI:57856"/>
        <dbReference type="ChEBI" id="CHEBI:59789"/>
        <dbReference type="ChEBI" id="CHEBI:90596"/>
        <dbReference type="ChEBI" id="CHEBI:90598"/>
        <dbReference type="EC" id="2.1.1.77"/>
    </reaction>
</comment>
<keyword evidence="9" id="KW-0732">Signal</keyword>
<dbReference type="GO" id="GO:0005737">
    <property type="term" value="C:cytoplasm"/>
    <property type="evidence" value="ECO:0007669"/>
    <property type="project" value="UniProtKB-SubCell"/>
</dbReference>
<protein>
    <recommendedName>
        <fullName evidence="7">Protein-L-isoaspartate O-methyltransferase</fullName>
        <ecNumber evidence="7">2.1.1.77</ecNumber>
    </recommendedName>
    <alternativeName>
        <fullName evidence="7">L-isoaspartyl protein carboxyl methyltransferase</fullName>
    </alternativeName>
    <alternativeName>
        <fullName evidence="7">Protein L-isoaspartyl methyltransferase</fullName>
    </alternativeName>
    <alternativeName>
        <fullName evidence="7">Protein-beta-aspartate methyltransferase</fullName>
        <shortName evidence="7">PIMT</shortName>
    </alternativeName>
</protein>
<dbReference type="AlphaFoldDB" id="A0A517R4I3"/>
<dbReference type="NCBIfam" id="NF001453">
    <property type="entry name" value="PRK00312.1"/>
    <property type="match status" value="1"/>
</dbReference>
<evidence type="ECO:0000256" key="7">
    <source>
        <dbReference type="HAMAP-Rule" id="MF_00090"/>
    </source>
</evidence>
<dbReference type="HAMAP" id="MF_00090">
    <property type="entry name" value="PIMT"/>
    <property type="match status" value="1"/>
</dbReference>
<evidence type="ECO:0000256" key="3">
    <source>
        <dbReference type="ARBA" id="ARBA00022490"/>
    </source>
</evidence>
<dbReference type="NCBIfam" id="TIGR00080">
    <property type="entry name" value="pimt"/>
    <property type="match status" value="1"/>
</dbReference>
<keyword evidence="6 7" id="KW-0949">S-adenosyl-L-methionine</keyword>
<dbReference type="KEGG" id="svp:Pan189_31300"/>
<evidence type="ECO:0000256" key="5">
    <source>
        <dbReference type="ARBA" id="ARBA00022679"/>
    </source>
</evidence>
<dbReference type="Pfam" id="PF01135">
    <property type="entry name" value="PCMT"/>
    <property type="match status" value="1"/>
</dbReference>
<dbReference type="Gene3D" id="3.40.50.150">
    <property type="entry name" value="Vaccinia Virus protein VP39"/>
    <property type="match status" value="1"/>
</dbReference>
<dbReference type="InterPro" id="IPR000682">
    <property type="entry name" value="PCMT"/>
</dbReference>
<dbReference type="InterPro" id="IPR029063">
    <property type="entry name" value="SAM-dependent_MTases_sf"/>
</dbReference>
<comment type="similarity">
    <text evidence="2 7">Belongs to the methyltransferase superfamily. L-isoaspartyl/D-aspartyl protein methyltransferase family.</text>
</comment>
<dbReference type="FunFam" id="3.40.50.150:FF:000010">
    <property type="entry name" value="Protein-L-isoaspartate O-methyltransferase"/>
    <property type="match status" value="1"/>
</dbReference>
<evidence type="ECO:0000256" key="1">
    <source>
        <dbReference type="ARBA" id="ARBA00004496"/>
    </source>
</evidence>
<accession>A0A517R4I3</accession>
<dbReference type="CDD" id="cd02440">
    <property type="entry name" value="AdoMet_MTases"/>
    <property type="match status" value="1"/>
</dbReference>
<comment type="function">
    <text evidence="7">Catalyzes the methyl esterification of L-isoaspartyl residues in peptides and proteins that result from spontaneous decomposition of normal L-aspartyl and L-asparaginyl residues. It plays a role in the repair and/or degradation of damaged proteins.</text>
</comment>
<keyword evidence="11" id="KW-1185">Reference proteome</keyword>
<dbReference type="Proteomes" id="UP000317318">
    <property type="component" value="Chromosome"/>
</dbReference>
<dbReference type="PANTHER" id="PTHR11579">
    <property type="entry name" value="PROTEIN-L-ISOASPARTATE O-METHYLTRANSFERASE"/>
    <property type="match status" value="1"/>
</dbReference>
<name>A0A517R4I3_9PLAN</name>
<dbReference type="GO" id="GO:0032259">
    <property type="term" value="P:methylation"/>
    <property type="evidence" value="ECO:0007669"/>
    <property type="project" value="UniProtKB-KW"/>
</dbReference>
<proteinExistence type="inferred from homology"/>
<evidence type="ECO:0000256" key="4">
    <source>
        <dbReference type="ARBA" id="ARBA00022603"/>
    </source>
</evidence>
<evidence type="ECO:0000256" key="8">
    <source>
        <dbReference type="SAM" id="MobiDB-lite"/>
    </source>
</evidence>
<dbReference type="GO" id="GO:0004719">
    <property type="term" value="F:protein-L-isoaspartate (D-aspartate) O-methyltransferase activity"/>
    <property type="evidence" value="ECO:0007669"/>
    <property type="project" value="UniProtKB-UniRule"/>
</dbReference>
<feature type="chain" id="PRO_5022165874" description="Protein-L-isoaspartate O-methyltransferase" evidence="9">
    <location>
        <begin position="29"/>
        <end position="408"/>
    </location>
</feature>
<evidence type="ECO:0000313" key="11">
    <source>
        <dbReference type="Proteomes" id="UP000317318"/>
    </source>
</evidence>
<dbReference type="SUPFAM" id="SSF53335">
    <property type="entry name" value="S-adenosyl-L-methionine-dependent methyltransferases"/>
    <property type="match status" value="1"/>
</dbReference>
<dbReference type="Gene3D" id="2.60.120.260">
    <property type="entry name" value="Galactose-binding domain-like"/>
    <property type="match status" value="1"/>
</dbReference>
<feature type="active site" evidence="7">
    <location>
        <position position="90"/>
    </location>
</feature>
<comment type="subcellular location">
    <subcellularLocation>
        <location evidence="1 7">Cytoplasm</location>
    </subcellularLocation>
</comment>
<organism evidence="10 11">
    <name type="scientific">Stratiformator vulcanicus</name>
    <dbReference type="NCBI Taxonomy" id="2527980"/>
    <lineage>
        <taxon>Bacteria</taxon>
        <taxon>Pseudomonadati</taxon>
        <taxon>Planctomycetota</taxon>
        <taxon>Planctomycetia</taxon>
        <taxon>Planctomycetales</taxon>
        <taxon>Planctomycetaceae</taxon>
        <taxon>Stratiformator</taxon>
    </lineage>
</organism>
<dbReference type="RefSeq" id="WP_310820557.1">
    <property type="nucleotide sequence ID" value="NZ_CP036268.1"/>
</dbReference>
<dbReference type="PROSITE" id="PS01279">
    <property type="entry name" value="PCMT"/>
    <property type="match status" value="1"/>
</dbReference>
<dbReference type="EMBL" id="CP036268">
    <property type="protein sequence ID" value="QDT38733.1"/>
    <property type="molecule type" value="Genomic_DNA"/>
</dbReference>
<keyword evidence="5 7" id="KW-0808">Transferase</keyword>
<gene>
    <name evidence="10" type="primary">pcm_2</name>
    <name evidence="7" type="synonym">pcm</name>
    <name evidence="10" type="ORF">Pan189_31300</name>
</gene>
<sequence precursor="true">MRHPRFAFFPVICLAACGAGLHVTKAFAQDRYAGVRAEMVAEFIEAEGIDNRRVLAAMRTVPRHLFVRPPMLSRAYEDAALAIGHRQTISPPFVVAYMTQSIDPQPEDKVLEIGTGSGYQAAVLAELVNEVYTIEIVEPLGKSAARVLKRVKADNVKTRIGDGYKGWPEAAPFDKIIVTCSPEKVPRPLVDQLAEGGRMIIPLGERYQQVFYLFRKENGKLVSEKLIPTLFVPMTGISEDNREQKPDPANPRVVNGSFEIDANDDGKADNWHYQRRTELVDEGAAEGSRFLRITNSEPGELSQALQGMALDGREVPAIRLMVKARPQGVTAGPDRRRLPGLSVVFYDSIRKEVGSVALGPFGRTESDWRTYAKTFRVPANAREAIIRVALNGGAGTLDIDAISLEAVR</sequence>
<dbReference type="GO" id="GO:0030091">
    <property type="term" value="P:protein repair"/>
    <property type="evidence" value="ECO:0007669"/>
    <property type="project" value="UniProtKB-UniRule"/>
</dbReference>
<evidence type="ECO:0000313" key="10">
    <source>
        <dbReference type="EMBL" id="QDT38733.1"/>
    </source>
</evidence>